<sequence>MNVKCTVRRFLLLSFSVSHLLLLVGGQSRLSVAEGRSQRRANALRRKRDLLGEERYRPLLSENTLSRSILHNYTARDESSEYCGCLNGGWCHEDSVCDCSQFQALGDRCQINSPVVYRTLIT</sequence>
<organism evidence="3 4">
    <name type="scientific">Xenotaenia resolanae</name>
    <dbReference type="NCBI Taxonomy" id="208358"/>
    <lineage>
        <taxon>Eukaryota</taxon>
        <taxon>Metazoa</taxon>
        <taxon>Chordata</taxon>
        <taxon>Craniata</taxon>
        <taxon>Vertebrata</taxon>
        <taxon>Euteleostomi</taxon>
        <taxon>Actinopterygii</taxon>
        <taxon>Neopterygii</taxon>
        <taxon>Teleostei</taxon>
        <taxon>Neoteleostei</taxon>
        <taxon>Acanthomorphata</taxon>
        <taxon>Ovalentaria</taxon>
        <taxon>Atherinomorphae</taxon>
        <taxon>Cyprinodontiformes</taxon>
        <taxon>Goodeidae</taxon>
        <taxon>Xenotaenia</taxon>
    </lineage>
</organism>
<keyword evidence="4" id="KW-1185">Reference proteome</keyword>
<dbReference type="Proteomes" id="UP001444071">
    <property type="component" value="Unassembled WGS sequence"/>
</dbReference>
<proteinExistence type="predicted"/>
<evidence type="ECO:0000313" key="4">
    <source>
        <dbReference type="Proteomes" id="UP001444071"/>
    </source>
</evidence>
<gene>
    <name evidence="3" type="ORF">XENORESO_012547</name>
</gene>
<feature type="signal peptide" evidence="1">
    <location>
        <begin position="1"/>
        <end position="26"/>
    </location>
</feature>
<evidence type="ECO:0000259" key="2">
    <source>
        <dbReference type="Pfam" id="PF25961"/>
    </source>
</evidence>
<feature type="chain" id="PRO_5046396005" description="Otogelin-like N-terminal domain-containing protein" evidence="1">
    <location>
        <begin position="27"/>
        <end position="122"/>
    </location>
</feature>
<evidence type="ECO:0000313" key="3">
    <source>
        <dbReference type="EMBL" id="MEQ2274014.1"/>
    </source>
</evidence>
<dbReference type="InterPro" id="IPR058754">
    <property type="entry name" value="OTOGL-like_N"/>
</dbReference>
<protein>
    <recommendedName>
        <fullName evidence="2">Otogelin-like N-terminal domain-containing protein</fullName>
    </recommendedName>
</protein>
<comment type="caution">
    <text evidence="3">The sequence shown here is derived from an EMBL/GenBank/DDBJ whole genome shotgun (WGS) entry which is preliminary data.</text>
</comment>
<feature type="domain" description="Otogelin-like N-terminal" evidence="2">
    <location>
        <begin position="85"/>
        <end position="111"/>
    </location>
</feature>
<name>A0ABV0WY65_9TELE</name>
<evidence type="ECO:0000256" key="1">
    <source>
        <dbReference type="SAM" id="SignalP"/>
    </source>
</evidence>
<dbReference type="Pfam" id="PF25961">
    <property type="entry name" value="OTOGL_N"/>
    <property type="match status" value="1"/>
</dbReference>
<dbReference type="EMBL" id="JAHRIM010073951">
    <property type="protein sequence ID" value="MEQ2274014.1"/>
    <property type="molecule type" value="Genomic_DNA"/>
</dbReference>
<reference evidence="3 4" key="1">
    <citation type="submission" date="2021-06" db="EMBL/GenBank/DDBJ databases">
        <authorList>
            <person name="Palmer J.M."/>
        </authorList>
    </citation>
    <scope>NUCLEOTIDE SEQUENCE [LARGE SCALE GENOMIC DNA]</scope>
    <source>
        <strain evidence="3 4">XR_2019</strain>
        <tissue evidence="3">Muscle</tissue>
    </source>
</reference>
<keyword evidence="1" id="KW-0732">Signal</keyword>
<accession>A0ABV0WY65</accession>